<organism evidence="2 3">
    <name type="scientific">Candidatus Uhrbacteria bacterium GW2011_GWE2_46_68</name>
    <dbReference type="NCBI Taxonomy" id="1618994"/>
    <lineage>
        <taxon>Bacteria</taxon>
        <taxon>Candidatus Uhriibacteriota</taxon>
    </lineage>
</organism>
<reference evidence="2 3" key="1">
    <citation type="journal article" date="2015" name="Nature">
        <title>rRNA introns, odd ribosomes, and small enigmatic genomes across a large radiation of phyla.</title>
        <authorList>
            <person name="Brown C.T."/>
            <person name="Hug L.A."/>
            <person name="Thomas B.C."/>
            <person name="Sharon I."/>
            <person name="Castelle C.J."/>
            <person name="Singh A."/>
            <person name="Wilkins M.J."/>
            <person name="Williams K.H."/>
            <person name="Banfield J.F."/>
        </authorList>
    </citation>
    <scope>NUCLEOTIDE SEQUENCE [LARGE SCALE GENOMIC DNA]</scope>
</reference>
<protein>
    <recommendedName>
        <fullName evidence="4">Lipoprotein</fullName>
    </recommendedName>
</protein>
<comment type="caution">
    <text evidence="2">The sequence shown here is derived from an EMBL/GenBank/DDBJ whole genome shotgun (WGS) entry which is preliminary data.</text>
</comment>
<evidence type="ECO:0000313" key="3">
    <source>
        <dbReference type="Proteomes" id="UP000034795"/>
    </source>
</evidence>
<name>A0A0G1Q955_9BACT</name>
<gene>
    <name evidence="2" type="ORF">UX57_C0004G0061</name>
</gene>
<dbReference type="EMBL" id="LCMS01000004">
    <property type="protein sequence ID" value="KKU41357.1"/>
    <property type="molecule type" value="Genomic_DNA"/>
</dbReference>
<feature type="signal peptide" evidence="1">
    <location>
        <begin position="1"/>
        <end position="19"/>
    </location>
</feature>
<dbReference type="PROSITE" id="PS51257">
    <property type="entry name" value="PROKAR_LIPOPROTEIN"/>
    <property type="match status" value="1"/>
</dbReference>
<keyword evidence="1" id="KW-0732">Signal</keyword>
<evidence type="ECO:0000313" key="2">
    <source>
        <dbReference type="EMBL" id="KKU41357.1"/>
    </source>
</evidence>
<sequence>MKIFAIVLFTLLSLGIGCTQVTQYELPSNVDSISGVVRAGRFGGTEKACTFDTEAMIGDRIKCNVGSVNLAIVNNENAYTWLDGYQCDAVEYFIKEVDGQSVSYETTNCTSEVLVGETYTFRGVLETRINQWYQGQQQDEVWLLNAIVR</sequence>
<dbReference type="Proteomes" id="UP000034795">
    <property type="component" value="Unassembled WGS sequence"/>
</dbReference>
<accession>A0A0G1Q955</accession>
<proteinExistence type="predicted"/>
<feature type="chain" id="PRO_5002539159" description="Lipoprotein" evidence="1">
    <location>
        <begin position="20"/>
        <end position="149"/>
    </location>
</feature>
<dbReference type="STRING" id="1618994.UX57_C0004G0061"/>
<evidence type="ECO:0000256" key="1">
    <source>
        <dbReference type="SAM" id="SignalP"/>
    </source>
</evidence>
<evidence type="ECO:0008006" key="4">
    <source>
        <dbReference type="Google" id="ProtNLM"/>
    </source>
</evidence>
<dbReference type="AlphaFoldDB" id="A0A0G1Q955"/>